<dbReference type="OrthoDB" id="5337308at2759"/>
<sequence length="298" mass="32959">MKLFKIGITALVFLGPACSTPVNELPPLVNRPATDEVWENALCKGNNYLMAMKSSDKAAAELLFPGLKTAASPFQNIKKDVEDWGWLSGDKTDGDIPGLGIPEYIKAAQLLVDEIDYVTYDHDEDEYTMNGRKYKGTGAYAHIAVEWSGVIFALWRLHPFEAAEVGWGRQPAIDELPLLRRSSDLLWAAYALYSDDTDLRQCVASRITNQETRDIIYRALGNKGATKWPGASFDIESNEGLALLGSPNAAAFAYLLIQRKRELGNRCVTKVTAFLSGETANPMLLFDIAECEVLFNVL</sequence>
<keyword evidence="1" id="KW-0732">Signal</keyword>
<evidence type="ECO:0000313" key="3">
    <source>
        <dbReference type="Proteomes" id="UP000481861"/>
    </source>
</evidence>
<accession>A0A7C8MJU4</accession>
<comment type="caution">
    <text evidence="2">The sequence shown here is derived from an EMBL/GenBank/DDBJ whole genome shotgun (WGS) entry which is preliminary data.</text>
</comment>
<dbReference type="EMBL" id="JAADJZ010000001">
    <property type="protein sequence ID" value="KAF2878035.1"/>
    <property type="molecule type" value="Genomic_DNA"/>
</dbReference>
<evidence type="ECO:0000256" key="1">
    <source>
        <dbReference type="SAM" id="SignalP"/>
    </source>
</evidence>
<proteinExistence type="predicted"/>
<name>A0A7C8MJU4_9PLEO</name>
<dbReference type="AlphaFoldDB" id="A0A7C8MJU4"/>
<reference evidence="2 3" key="1">
    <citation type="submission" date="2020-01" db="EMBL/GenBank/DDBJ databases">
        <authorList>
            <consortium name="DOE Joint Genome Institute"/>
            <person name="Haridas S."/>
            <person name="Albert R."/>
            <person name="Binder M."/>
            <person name="Bloem J."/>
            <person name="Labutti K."/>
            <person name="Salamov A."/>
            <person name="Andreopoulos B."/>
            <person name="Baker S.E."/>
            <person name="Barry K."/>
            <person name="Bills G."/>
            <person name="Bluhm B.H."/>
            <person name="Cannon C."/>
            <person name="Castanera R."/>
            <person name="Culley D.E."/>
            <person name="Daum C."/>
            <person name="Ezra D."/>
            <person name="Gonzalez J.B."/>
            <person name="Henrissat B."/>
            <person name="Kuo A."/>
            <person name="Liang C."/>
            <person name="Lipzen A."/>
            <person name="Lutzoni F."/>
            <person name="Magnuson J."/>
            <person name="Mondo S."/>
            <person name="Nolan M."/>
            <person name="Ohm R."/>
            <person name="Pangilinan J."/>
            <person name="Park H.-J.H."/>
            <person name="Ramirez L."/>
            <person name="Alfaro M."/>
            <person name="Sun H."/>
            <person name="Tritt A."/>
            <person name="Yoshinaga Y."/>
            <person name="Zwiers L.-H.L."/>
            <person name="Turgeon B.G."/>
            <person name="Goodwin S.B."/>
            <person name="Spatafora J.W."/>
            <person name="Crous P.W."/>
            <person name="Grigoriev I.V."/>
        </authorList>
    </citation>
    <scope>NUCLEOTIDE SEQUENCE [LARGE SCALE GENOMIC DNA]</scope>
    <source>
        <strain evidence="2 3">CBS 611.86</strain>
    </source>
</reference>
<evidence type="ECO:0000313" key="2">
    <source>
        <dbReference type="EMBL" id="KAF2878035.1"/>
    </source>
</evidence>
<protein>
    <submittedName>
        <fullName evidence="2">Uncharacterized protein</fullName>
    </submittedName>
</protein>
<feature type="signal peptide" evidence="1">
    <location>
        <begin position="1"/>
        <end position="19"/>
    </location>
</feature>
<dbReference type="Proteomes" id="UP000481861">
    <property type="component" value="Unassembled WGS sequence"/>
</dbReference>
<organism evidence="2 3">
    <name type="scientific">Massariosphaeria phaeospora</name>
    <dbReference type="NCBI Taxonomy" id="100035"/>
    <lineage>
        <taxon>Eukaryota</taxon>
        <taxon>Fungi</taxon>
        <taxon>Dikarya</taxon>
        <taxon>Ascomycota</taxon>
        <taxon>Pezizomycotina</taxon>
        <taxon>Dothideomycetes</taxon>
        <taxon>Pleosporomycetidae</taxon>
        <taxon>Pleosporales</taxon>
        <taxon>Pleosporales incertae sedis</taxon>
        <taxon>Massariosphaeria</taxon>
    </lineage>
</organism>
<gene>
    <name evidence="2" type="ORF">BDV95DRAFT_613669</name>
</gene>
<keyword evidence="3" id="KW-1185">Reference proteome</keyword>
<feature type="chain" id="PRO_5028907812" evidence="1">
    <location>
        <begin position="20"/>
        <end position="298"/>
    </location>
</feature>